<dbReference type="InterPro" id="IPR002504">
    <property type="entry name" value="NADK"/>
</dbReference>
<keyword evidence="3" id="KW-0547">Nucleotide-binding</keyword>
<gene>
    <name evidence="9" type="primary">UTR1_1</name>
    <name evidence="9" type="ORF">C6P45_000861</name>
</gene>
<proteinExistence type="inferred from homology"/>
<evidence type="ECO:0000256" key="8">
    <source>
        <dbReference type="SAM" id="MobiDB-lite"/>
    </source>
</evidence>
<dbReference type="HAMAP" id="MF_00361">
    <property type="entry name" value="NAD_kinase"/>
    <property type="match status" value="1"/>
</dbReference>
<evidence type="ECO:0000256" key="7">
    <source>
        <dbReference type="ARBA" id="ARBA00023027"/>
    </source>
</evidence>
<comment type="similarity">
    <text evidence="1">Belongs to the NAD kinase family.</text>
</comment>
<dbReference type="InterPro" id="IPR017437">
    <property type="entry name" value="ATP-NAD_kinase_PpnK-typ_C"/>
</dbReference>
<dbReference type="GO" id="GO:0006741">
    <property type="term" value="P:NADP+ biosynthetic process"/>
    <property type="evidence" value="ECO:0007669"/>
    <property type="project" value="InterPro"/>
</dbReference>
<keyword evidence="6" id="KW-0521">NADP</keyword>
<dbReference type="InterPro" id="IPR017438">
    <property type="entry name" value="ATP-NAD_kinase_N"/>
</dbReference>
<reference evidence="9 10" key="1">
    <citation type="submission" date="2020-11" db="EMBL/GenBank/DDBJ databases">
        <title>Kefir isolates.</title>
        <authorList>
            <person name="Marcisauskas S."/>
            <person name="Kim Y."/>
            <person name="Blasche S."/>
        </authorList>
    </citation>
    <scope>NUCLEOTIDE SEQUENCE [LARGE SCALE GENOMIC DNA]</scope>
    <source>
        <strain evidence="9 10">OG2</strain>
    </source>
</reference>
<name>A0A9P6W3C5_MAUEX</name>
<organism evidence="9 10">
    <name type="scientific">Maudiozyma exigua</name>
    <name type="common">Yeast</name>
    <name type="synonym">Kazachstania exigua</name>
    <dbReference type="NCBI Taxonomy" id="34358"/>
    <lineage>
        <taxon>Eukaryota</taxon>
        <taxon>Fungi</taxon>
        <taxon>Dikarya</taxon>
        <taxon>Ascomycota</taxon>
        <taxon>Saccharomycotina</taxon>
        <taxon>Saccharomycetes</taxon>
        <taxon>Saccharomycetales</taxon>
        <taxon>Saccharomycetaceae</taxon>
        <taxon>Maudiozyma</taxon>
    </lineage>
</organism>
<keyword evidence="10" id="KW-1185">Reference proteome</keyword>
<dbReference type="GO" id="GO:0003951">
    <property type="term" value="F:NAD+ kinase activity"/>
    <property type="evidence" value="ECO:0007669"/>
    <property type="project" value="InterPro"/>
</dbReference>
<keyword evidence="2" id="KW-0808">Transferase</keyword>
<evidence type="ECO:0000256" key="3">
    <source>
        <dbReference type="ARBA" id="ARBA00022741"/>
    </source>
</evidence>
<dbReference type="GO" id="GO:0019674">
    <property type="term" value="P:NAD+ metabolic process"/>
    <property type="evidence" value="ECO:0007669"/>
    <property type="project" value="InterPro"/>
</dbReference>
<comment type="caution">
    <text evidence="9">The sequence shown here is derived from an EMBL/GenBank/DDBJ whole genome shotgun (WGS) entry which is preliminary data.</text>
</comment>
<feature type="region of interest" description="Disordered" evidence="8">
    <location>
        <begin position="1"/>
        <end position="22"/>
    </location>
</feature>
<evidence type="ECO:0000256" key="6">
    <source>
        <dbReference type="ARBA" id="ARBA00022857"/>
    </source>
</evidence>
<keyword evidence="5" id="KW-0067">ATP-binding</keyword>
<dbReference type="AlphaFoldDB" id="A0A9P6W3C5"/>
<dbReference type="SUPFAM" id="SSF111331">
    <property type="entry name" value="NAD kinase/diacylglycerol kinase-like"/>
    <property type="match status" value="1"/>
</dbReference>
<sequence length="511" mass="57531">MRQALDKDKSENSLPNLTNGVEPTQNRIHNFCLRRTPSMGVDSICEQPEYRSSSASSTNLSKSTSSAQLQYAKAANDVRLINKGLRDAKIDLEVKNLMIVTKLNDLFLVYLTRELVEWILKNFPNINIYVEETLHHDPKFNAEGIYEDAKCIENRIHYWTPEFVKQNDLFFDMVITMGGDGTVLYVSTIFQQTVPPVLSFALGSLGFLTNFKFENFKNDLKRVLNHKIKSNLRMRLQCTVFRNERNETLNYDSSTDDINTVDRTDKLDIEKVPMISKACRDCNTKVMDADEMLSKRKDKVAEPTSVHHVLNEITIDRGPGPFITNLEIYGDDFFMTNAQGDGLIVATPTGSTAYSLSAGGSLVCPTVNAIALTPICPHTLSFRPIILPDSVCLKIKVSLKSRGSAWASFDGKGRIEIKPGDFIKIKCSCFSFPTVDSTDEQFIRNISRTLNWNVREEQKSFANLLSTKNKENFSLELKAKKTDDSETSLSSSSVDILTDATTTDDDRKKSK</sequence>
<keyword evidence="7" id="KW-0520">NAD</keyword>
<dbReference type="PANTHER" id="PTHR20275:SF0">
    <property type="entry name" value="NAD KINASE"/>
    <property type="match status" value="1"/>
</dbReference>
<dbReference type="Pfam" id="PF01513">
    <property type="entry name" value="NAD_kinase"/>
    <property type="match status" value="1"/>
</dbReference>
<evidence type="ECO:0000256" key="1">
    <source>
        <dbReference type="ARBA" id="ARBA00010995"/>
    </source>
</evidence>
<evidence type="ECO:0000256" key="5">
    <source>
        <dbReference type="ARBA" id="ARBA00022840"/>
    </source>
</evidence>
<dbReference type="EMBL" id="PUHR01000132">
    <property type="protein sequence ID" value="KAG0663414.1"/>
    <property type="molecule type" value="Genomic_DNA"/>
</dbReference>
<dbReference type="Pfam" id="PF20143">
    <property type="entry name" value="NAD_kinase_C"/>
    <property type="match status" value="1"/>
</dbReference>
<dbReference type="Gene3D" id="3.40.50.10330">
    <property type="entry name" value="Probable inorganic polyphosphate/atp-NAD kinase, domain 1"/>
    <property type="match status" value="1"/>
</dbReference>
<dbReference type="FunFam" id="2.60.200.30:FF:000009">
    <property type="entry name" value="Poly(P)/ATP NAD kinase"/>
    <property type="match status" value="1"/>
</dbReference>
<dbReference type="OrthoDB" id="24581at2759"/>
<accession>A0A9P6W3C5</accession>
<evidence type="ECO:0000313" key="10">
    <source>
        <dbReference type="Proteomes" id="UP000750334"/>
    </source>
</evidence>
<protein>
    <submittedName>
        <fullName evidence="9">NAD(+) kinase</fullName>
    </submittedName>
</protein>
<dbReference type="InterPro" id="IPR016064">
    <property type="entry name" value="NAD/diacylglycerol_kinase_sf"/>
</dbReference>
<dbReference type="Gene3D" id="2.60.200.30">
    <property type="entry name" value="Probable inorganic polyphosphate/atp-NAD kinase, domain 2"/>
    <property type="match status" value="1"/>
</dbReference>
<dbReference type="PANTHER" id="PTHR20275">
    <property type="entry name" value="NAD KINASE"/>
    <property type="match status" value="1"/>
</dbReference>
<evidence type="ECO:0000313" key="9">
    <source>
        <dbReference type="EMBL" id="KAG0663414.1"/>
    </source>
</evidence>
<feature type="compositionally biased region" description="Polar residues" evidence="8">
    <location>
        <begin position="12"/>
        <end position="22"/>
    </location>
</feature>
<feature type="compositionally biased region" description="Basic and acidic residues" evidence="8">
    <location>
        <begin position="1"/>
        <end position="11"/>
    </location>
</feature>
<evidence type="ECO:0000256" key="4">
    <source>
        <dbReference type="ARBA" id="ARBA00022777"/>
    </source>
</evidence>
<dbReference type="Proteomes" id="UP000750334">
    <property type="component" value="Unassembled WGS sequence"/>
</dbReference>
<keyword evidence="4 9" id="KW-0418">Kinase</keyword>
<evidence type="ECO:0000256" key="2">
    <source>
        <dbReference type="ARBA" id="ARBA00022679"/>
    </source>
</evidence>
<dbReference type="GO" id="GO:0005524">
    <property type="term" value="F:ATP binding"/>
    <property type="evidence" value="ECO:0007669"/>
    <property type="project" value="UniProtKB-KW"/>
</dbReference>